<name>A0ABD7C425_STEMA</name>
<gene>
    <name evidence="2" type="ORF">JJL50_20830</name>
</gene>
<dbReference type="Proteomes" id="UP000596095">
    <property type="component" value="Chromosome"/>
</dbReference>
<protein>
    <submittedName>
        <fullName evidence="2">IS110 family transposase</fullName>
    </submittedName>
</protein>
<dbReference type="Pfam" id="PF02371">
    <property type="entry name" value="Transposase_20"/>
    <property type="match status" value="1"/>
</dbReference>
<proteinExistence type="predicted"/>
<sequence length="66" mass="7462">MAHLIYYMTRWPLANADAWIGLDPRPNESGGRTGRRRLSKQGPLMLRQMLYMAEWASSGVARGNAL</sequence>
<dbReference type="EMBL" id="CP067993">
    <property type="protein sequence ID" value="QQQ42343.1"/>
    <property type="molecule type" value="Genomic_DNA"/>
</dbReference>
<evidence type="ECO:0000259" key="1">
    <source>
        <dbReference type="Pfam" id="PF02371"/>
    </source>
</evidence>
<reference evidence="2 3" key="1">
    <citation type="submission" date="2021-01" db="EMBL/GenBank/DDBJ databases">
        <title>Genome Characterization of a novel Stenotrophomonas isolate with high keratinase activity.</title>
        <authorList>
            <person name="Cao Z.-J."/>
        </authorList>
    </citation>
    <scope>NUCLEOTIDE SEQUENCE [LARGE SCALE GENOMIC DNA]</scope>
    <source>
        <strain evidence="2 3">DHHJ</strain>
    </source>
</reference>
<feature type="domain" description="Transposase IS116/IS110/IS902 C-terminal" evidence="1">
    <location>
        <begin position="17"/>
        <end position="58"/>
    </location>
</feature>
<organism evidence="2 3">
    <name type="scientific">Stenotrophomonas maltophilia</name>
    <name type="common">Pseudomonas maltophilia</name>
    <name type="synonym">Xanthomonas maltophilia</name>
    <dbReference type="NCBI Taxonomy" id="40324"/>
    <lineage>
        <taxon>Bacteria</taxon>
        <taxon>Pseudomonadati</taxon>
        <taxon>Pseudomonadota</taxon>
        <taxon>Gammaproteobacteria</taxon>
        <taxon>Lysobacterales</taxon>
        <taxon>Lysobacteraceae</taxon>
        <taxon>Stenotrophomonas</taxon>
        <taxon>Stenotrophomonas maltophilia group</taxon>
    </lineage>
</organism>
<evidence type="ECO:0000313" key="3">
    <source>
        <dbReference type="Proteomes" id="UP000596095"/>
    </source>
</evidence>
<accession>A0ABD7C425</accession>
<evidence type="ECO:0000313" key="2">
    <source>
        <dbReference type="EMBL" id="QQQ42343.1"/>
    </source>
</evidence>
<dbReference type="InterPro" id="IPR003346">
    <property type="entry name" value="Transposase_20"/>
</dbReference>
<dbReference type="AlphaFoldDB" id="A0ABD7C425"/>